<evidence type="ECO:0000313" key="2">
    <source>
        <dbReference type="Proteomes" id="UP001234581"/>
    </source>
</evidence>
<organism evidence="1 2">
    <name type="scientific">Lichtheimia ornata</name>
    <dbReference type="NCBI Taxonomy" id="688661"/>
    <lineage>
        <taxon>Eukaryota</taxon>
        <taxon>Fungi</taxon>
        <taxon>Fungi incertae sedis</taxon>
        <taxon>Mucoromycota</taxon>
        <taxon>Mucoromycotina</taxon>
        <taxon>Mucoromycetes</taxon>
        <taxon>Mucorales</taxon>
        <taxon>Lichtheimiaceae</taxon>
        <taxon>Lichtheimia</taxon>
    </lineage>
</organism>
<dbReference type="Proteomes" id="UP001234581">
    <property type="component" value="Unassembled WGS sequence"/>
</dbReference>
<reference evidence="1 2" key="1">
    <citation type="submission" date="2023-03" db="EMBL/GenBank/DDBJ databases">
        <title>Genome sequence of Lichtheimia ornata CBS 291.66.</title>
        <authorList>
            <person name="Mohabir J.T."/>
            <person name="Shea T.P."/>
            <person name="Kurbessoian T."/>
            <person name="Berby B."/>
            <person name="Fontaine J."/>
            <person name="Livny J."/>
            <person name="Gnirke A."/>
            <person name="Stajich J.E."/>
            <person name="Cuomo C.A."/>
        </authorList>
    </citation>
    <scope>NUCLEOTIDE SEQUENCE [LARGE SCALE GENOMIC DNA]</scope>
    <source>
        <strain evidence="1">CBS 291.66</strain>
    </source>
</reference>
<evidence type="ECO:0000313" key="1">
    <source>
        <dbReference type="EMBL" id="KAJ8651280.1"/>
    </source>
</evidence>
<comment type="caution">
    <text evidence="1">The sequence shown here is derived from an EMBL/GenBank/DDBJ whole genome shotgun (WGS) entry which is preliminary data.</text>
</comment>
<gene>
    <name evidence="1" type="ORF">O0I10_013236</name>
</gene>
<dbReference type="RefSeq" id="XP_058336195.1">
    <property type="nucleotide sequence ID" value="XM_058493040.1"/>
</dbReference>
<accession>A0AAD7UQI5</accession>
<dbReference type="AlphaFoldDB" id="A0AAD7UQI5"/>
<sequence>MQLIPVHTVSHLDLDTVHNPTILCTARVACRHGIPKLFIADDSSNIKVFAVANDNSDIPQLGEWTLPTPMEQIYVCQTECCVVDTGDLRAIRSCCEASIIQYRYIADLHKARSCVTTWILVDPTQPPESFLKHLDLSKDRLTLLFGHENGDLSGSTAQGQDTNLQLYLKNLLFLLFIFYI</sequence>
<protein>
    <submittedName>
        <fullName evidence="1">Uncharacterized protein</fullName>
    </submittedName>
</protein>
<keyword evidence="2" id="KW-1185">Reference proteome</keyword>
<proteinExistence type="predicted"/>
<dbReference type="EMBL" id="JARTCD010000353">
    <property type="protein sequence ID" value="KAJ8651280.1"/>
    <property type="molecule type" value="Genomic_DNA"/>
</dbReference>
<dbReference type="GeneID" id="83220495"/>
<name>A0AAD7UQI5_9FUNG</name>